<dbReference type="Proteomes" id="UP000831963">
    <property type="component" value="Chromosome"/>
</dbReference>
<keyword evidence="5" id="KW-1185">Reference proteome</keyword>
<feature type="compositionally biased region" description="Polar residues" evidence="1">
    <location>
        <begin position="209"/>
        <end position="224"/>
    </location>
</feature>
<proteinExistence type="predicted"/>
<organism evidence="4 5">
    <name type="scientific">Microbacterium galbinum</name>
    <dbReference type="NCBI Taxonomy" id="2851646"/>
    <lineage>
        <taxon>Bacteria</taxon>
        <taxon>Bacillati</taxon>
        <taxon>Actinomycetota</taxon>
        <taxon>Actinomycetes</taxon>
        <taxon>Micrococcales</taxon>
        <taxon>Microbacteriaceae</taxon>
        <taxon>Microbacterium</taxon>
    </lineage>
</organism>
<dbReference type="NCBIfam" id="TIGR01451">
    <property type="entry name" value="B_ant_repeat"/>
    <property type="match status" value="8"/>
</dbReference>
<feature type="domain" description="DUF11" evidence="3">
    <location>
        <begin position="2357"/>
        <end position="2478"/>
    </location>
</feature>
<dbReference type="InterPro" id="IPR047589">
    <property type="entry name" value="DUF11_rpt"/>
</dbReference>
<feature type="transmembrane region" description="Helical" evidence="2">
    <location>
        <begin position="3029"/>
        <end position="3049"/>
    </location>
</feature>
<feature type="domain" description="DUF11" evidence="3">
    <location>
        <begin position="2623"/>
        <end position="2745"/>
    </location>
</feature>
<keyword evidence="2" id="KW-0472">Membrane</keyword>
<reference evidence="4 5" key="1">
    <citation type="submission" date="2021-06" db="EMBL/GenBank/DDBJ databases">
        <title>Genome-based taxonomic framework of Microbacterium strains isolated from marine environment, the description of four new species and reclassification of four preexisting species.</title>
        <authorList>
            <person name="Lee S.D."/>
            <person name="Kim S.-M."/>
            <person name="Byeon Y.-S."/>
            <person name="Yang H.L."/>
            <person name="Kim I.S."/>
        </authorList>
    </citation>
    <scope>NUCLEOTIDE SEQUENCE [LARGE SCALE GENOMIC DNA]</scope>
    <source>
        <strain evidence="4 5">SSW1-36</strain>
    </source>
</reference>
<feature type="domain" description="DUF11" evidence="3">
    <location>
        <begin position="2753"/>
        <end position="2888"/>
    </location>
</feature>
<evidence type="ECO:0000256" key="2">
    <source>
        <dbReference type="SAM" id="Phobius"/>
    </source>
</evidence>
<evidence type="ECO:0000313" key="4">
    <source>
        <dbReference type="EMBL" id="UPL13474.1"/>
    </source>
</evidence>
<evidence type="ECO:0000256" key="1">
    <source>
        <dbReference type="SAM" id="MobiDB-lite"/>
    </source>
</evidence>
<dbReference type="InterPro" id="IPR026466">
    <property type="entry name" value="Fim_isopep_form_D2_dom"/>
</dbReference>
<dbReference type="InterPro" id="IPR051172">
    <property type="entry name" value="Chlamydia_OmcB"/>
</dbReference>
<protein>
    <submittedName>
        <fullName evidence="4">DUF11 domain-containing protein</fullName>
    </submittedName>
</protein>
<feature type="domain" description="DUF11" evidence="3">
    <location>
        <begin position="2046"/>
        <end position="2184"/>
    </location>
</feature>
<dbReference type="RefSeq" id="WP_247956751.1">
    <property type="nucleotide sequence ID" value="NZ_CP078077.1"/>
</dbReference>
<keyword evidence="2" id="KW-1133">Transmembrane helix</keyword>
<gene>
    <name evidence="4" type="ORF">KV396_02865</name>
</gene>
<dbReference type="PANTHER" id="PTHR34819:SF3">
    <property type="entry name" value="CELL SURFACE PROTEIN"/>
    <property type="match status" value="1"/>
</dbReference>
<feature type="region of interest" description="Disordered" evidence="1">
    <location>
        <begin position="383"/>
        <end position="402"/>
    </location>
</feature>
<feature type="domain" description="DUF11" evidence="3">
    <location>
        <begin position="2488"/>
        <end position="2600"/>
    </location>
</feature>
<sequence>MRSNARSQKQQHARKLTAITAIVSVIAGAFVAGISAQMASANSWTPSVSVESVDPSGAGKDFVLAEENVGFDVAVSNTSGGRQFNLSLMAMVPASVSFVSGGEFGAPTIFTEGQVLPNRTRTATTDLPSCTDLGLVAAPTGSAQPQLCAVPAGQQVWVWSNVNDLPQGATVPSTITIAPASDAYPVGSRIDFSIRAFTSDDPARLPTFDGSTSVSRTADHTSGTGFADDDVPVKALRVTKSEPSAEDERLRGAHGEPTVYTVTVQNTRREATLGATVTDYLPAGIEYLGDGTTVDNSAPGAEYPTAPRLAGGAIDGETVETVSLTEAQALALGLSGAGVYTKVTWLLGDLAADETRTLQYRAVVPLFANAQWAAGTAPSAESGAQAANLDNNTGASTRHGATDAPATAQTLRNVASVVGTYQGPVFGGDESLRASSDDDDEIIEAVDVRVLKSVDSSGLFSTGSVAVYSMQVDVSEYVDASDIILTDVIPNGLCPALPAGEAAATLLIDGATVTSERWNSEVPGEACNYPTAASGAVLSDDLTVVSIDYDRTDGTFTVVFSADDLVAGETMTGRYSVMQRPNYSGTSGGTSSGDSFVNRVTVTAQTDPIAAIANDPALSARVGGARLVSDDSAAIITSGFTGLTKTVLERGSELTTDPEAWVKDALQPFSPGDSVWYRIEIPFAKGIDIRNAELVDYLPEGVALQEVRYAYTGFPAGASTTTPVAYGSSGFPADFIPNPVTTESSLTWEFGSRNRGGSDHRFMPAGSTVTVYIRGEVQAQSASREEVDSPKNQAKYQQVNVNGEISFRRDDAGIDLDWGSTLTKGIAAVNGTATPNGTTFGARTETNQVVQNDKVEYRIDVTSPQNSTTDYVVWDVLPAGVKKADVADFTAATYDGGATAPASPYTTADDVTAVAYDDGELPNGITLTPAYSGRSVIVWTVGASVPGSTPATTGENAAPEVVRGLSLGYTLTVPAGATNGGAAAQLTQSYVNTAGIVSYGIENSATKTTTVVPQADAGGQQLTNRTPQAGEVAASDVDTVGTAEVHLPDVTVAKKLLSTEVGPTTGTPFGQTDLGTSARNSASQIVQGEYATFEYSMTIPARTSIRNAVLSDNGALSTGGATVTYQYVAGSAKFFGPTGEEIETADEADGFRTAETSGAARGVLTFPSTYTNGTDEAQTFRVQISVWVKDRDANTANASQPQIANGTQLTNTATLTFGDPNSTNTNARLTRTANAQVQFIEPAPRLTKTASSATVAADGTVTYTLRAENGANRVSFYDAVVLDCVPTEITPSNLSATSGDPRIIGDCAIGTGNVIQPGTGPGTLIEWIIPVINGTGPTGAPTLTYTGTVETQAGGGSTFTNRAELKGYTLPLAVGDDTDTSDRRGTVAAISSATVRMPEASILKTVEPGSAPVGDVVTYTLTTTLPASTNFYDVVLSDTLPVGVEYLSGGTHTETANWAGAPNTPVIGAPSLNGRTLTWSVGPDDILAWSANRTITVTFEARITNAVTAAAPSNTGTFAWSSVNGSTAPGDRKTPTSTATVTLLHPSVTIAKAVKTTGAADSTYAASKTGNPDESFTYRVRVTNATGAGTAPAHGIVVTDTVDAGVRIDTKQSVFDEAVFSDEDAIRDGRGGVITWTLAGPLSNASGANVRDLVYEGSFISAESLRAIALNNTVRVTQYSSASSDGWVYRPGSTRPGGAAIPTTNTTSSAAITPLFPSIQLQKSVTTPGAQAFIGEAFSWTLQARNVGAGSAQTVTLTDTLPTDWRFDDSVAPRISVAGQAAITLDAPTITTANGRQVLTWVLGSETGAAFLPGTAGGATDAQRTVVVTFSSKPLADAVTTAGAGLATNHTNTLTGSATDRTGVTRNANGLYVDTNAQANAQIARADLKIVKQAIGGDAQGAWTAGDTVRGGYTQPQWRITVTNQGPDAANGPFRVTDEAVLPDGVTTGSFTARYYSGAADTTGTALSLSGAGTAADPFVVGTTGTALKADGSDRIVLVANVTIQAPATGTAENTASVTGRTYELPADIAKDNAATATKPISSAADLAIEKTVNTAEVTAGRSITWSIAVRNNGPSVSASTADDKITVTDTIPEGITGVADPSAGLTAWTASASDGWPATAGDTITWTFTGTQLAVGPAQDLSLTGTVLASWTPDDGDIVNAATVTPGATTDPTTTNNSDDVTVSPGDATTLAITKTRVVNDQGVWKDAAQFGGPLPVVVAGETVSYRVVVTNNGPADARDVSVEDEVPSMLAFASVEDVTGTWTRVAGPDTHDTFTVDGTVPAAAGDNTRAFVVTYDVDAALAPGSVVENWATASATNATNEPRDGDTTDSDRVADLAILKQAMDVEGVAVAEGETPEVTAGTQTRFLLTVTNEGPSFSSAPITISDQLPAGLTYSSSTISIAGVEAAAATPTVSENGRAISWTVLTEEQTLEVGSTIEIVVTADVAADVRPQTLVNEADVTGPDDFDPANNHGEAEIDIVTLAEMTVQKDVADGPWIAGTEVEYAITVDNEGPSVADAFLTDVLPAGLAPVSIAGEGWTCDEDAQSCIRRGHPLGESTITVVALIESNVPTGTELTNTANLSWTDSRSTSPHSDSDDAAIDVTTDADLGLVKTAVDAEGAEIASAVAGESVRYRIEVENAGPSDAVGPITVTDALPSGIRFTGLTGDAVEAWSAQADDADPQTVTFTMLPADAGLVNGAAAPSIEFEAAVDPSVAHGTVLTNTASVSSGTPDSNPENDGDSADLTIAREVDLSITKTHDAAAVRIGDELAFALEVRNAGPSEATDVVVTDVVPAGLEVTTVAGDEVGTDWSIESVEPVDAEDATAGTRVVARYALPLAPGETASVLGVSTRVLVAAYSEVVNVADVSAAEITEEHPDRTPDDNRASDVVTVPPMAALVVSKTAVGEFQVGKAGSYEIVVRNDGPTADPGPITVTDVLPAGLSFAGSPDEGVQVDGQVVTWTLEDGLAVDEEITLALRVNVGEAAYPSVSNVVTVTSPSEQTEDAVLTDEATVDVAAADPLATTGAEMAWGLLAVALLMMVSGGLFVAARRRSSAGASVHAE</sequence>
<feature type="region of interest" description="Disordered" evidence="1">
    <location>
        <begin position="203"/>
        <end position="229"/>
    </location>
</feature>
<dbReference type="InterPro" id="IPR001434">
    <property type="entry name" value="OmcB-like_DUF11"/>
</dbReference>
<name>A0ABY4IL20_9MICO</name>
<feature type="domain" description="DUF11" evidence="3">
    <location>
        <begin position="2899"/>
        <end position="3010"/>
    </location>
</feature>
<dbReference type="NCBIfam" id="TIGR04226">
    <property type="entry name" value="RrgB_K2N_iso_D2"/>
    <property type="match status" value="1"/>
</dbReference>
<evidence type="ECO:0000259" key="3">
    <source>
        <dbReference type="Pfam" id="PF01345"/>
    </source>
</evidence>
<keyword evidence="2" id="KW-0812">Transmembrane</keyword>
<accession>A0ABY4IL20</accession>
<dbReference type="Gene3D" id="2.60.40.740">
    <property type="match status" value="5"/>
</dbReference>
<dbReference type="EMBL" id="CP078077">
    <property type="protein sequence ID" value="UPL13474.1"/>
    <property type="molecule type" value="Genomic_DNA"/>
</dbReference>
<feature type="domain" description="DUF11" evidence="3">
    <location>
        <begin position="2219"/>
        <end position="2330"/>
    </location>
</feature>
<dbReference type="Pfam" id="PF01345">
    <property type="entry name" value="DUF11"/>
    <property type="match status" value="7"/>
</dbReference>
<evidence type="ECO:0000313" key="5">
    <source>
        <dbReference type="Proteomes" id="UP000831963"/>
    </source>
</evidence>
<dbReference type="PANTHER" id="PTHR34819">
    <property type="entry name" value="LARGE CYSTEINE-RICH PERIPLASMIC PROTEIN OMCB"/>
    <property type="match status" value="1"/>
</dbReference>